<gene>
    <name evidence="2" type="ORF">SAMN04489796_105212</name>
</gene>
<accession>A0A1G8GH46</accession>
<dbReference type="EMBL" id="FNCZ01000005">
    <property type="protein sequence ID" value="SDH93694.1"/>
    <property type="molecule type" value="Genomic_DNA"/>
</dbReference>
<proteinExistence type="predicted"/>
<dbReference type="RefSeq" id="WP_092468886.1">
    <property type="nucleotide sequence ID" value="NZ_FNCZ01000005.1"/>
</dbReference>
<dbReference type="Gene3D" id="3.40.50.300">
    <property type="entry name" value="P-loop containing nucleotide triphosphate hydrolases"/>
    <property type="match status" value="1"/>
</dbReference>
<protein>
    <submittedName>
        <fullName evidence="2">Predicted ATPase</fullName>
    </submittedName>
</protein>
<feature type="domain" description="AAA+ ATPase" evidence="1">
    <location>
        <begin position="22"/>
        <end position="309"/>
    </location>
</feature>
<organism evidence="2 3">
    <name type="scientific">Winogradskyella thalassocola</name>
    <dbReference type="NCBI Taxonomy" id="262004"/>
    <lineage>
        <taxon>Bacteria</taxon>
        <taxon>Pseudomonadati</taxon>
        <taxon>Bacteroidota</taxon>
        <taxon>Flavobacteriia</taxon>
        <taxon>Flavobacteriales</taxon>
        <taxon>Flavobacteriaceae</taxon>
        <taxon>Winogradskyella</taxon>
    </lineage>
</organism>
<sequence>MKIKSLKIDSYKPIKNIEIDNLGDVVIIAGANGAGKTRLKQAIVATIQNNPLMEIEIEATRKEEADPKYFGADTILLAKKVQNPKFVNYINTRKYGQGKYVGSLVQIDSKRNLETIKYNAISFQVADPDDAETPANWGYGRFIDRWRDFMNYIHLKVAAHNNKLAQEVLSNSNLKGDDILKKYPRPLEKYKTIFRETLPGKELLDINPAQAREFQYTDFSGQSLPFNTLSSGEQEVIKILFDVARKDIRHSVFIIDEPELHLHPTLTFKLIEALKSIGEHTNQFIFLTHSADLISTYYSTGNVFFIDTNQSGENQAHRLSELNTSHHELVQLIGENLGLFAVGKKIVFVEGETSSIDRLAYHKIAQTIDSEIKVSPIGSVINIGTLKAVEEQIRQSIFGVNMFMIRDRDGLRQDQITSLEANGHILCLKRRHIENYFLNEDILRKVVVHLYLDKKGILTKDFIKKEIKRIAEETLGFNLIKNFKDYLSANYSIKAPKINLGIPKTTDAIINEIVSGFEIEISKLSSDLNKTSTEKWLKTEKTRLEQLLLTEAWQSEFQGKIIFARLCGEVIKGDSVRIRECYVDTALKDNSGILDDIIEIFKKV</sequence>
<dbReference type="InterPro" id="IPR027417">
    <property type="entry name" value="P-loop_NTPase"/>
</dbReference>
<evidence type="ECO:0000259" key="1">
    <source>
        <dbReference type="SMART" id="SM00382"/>
    </source>
</evidence>
<dbReference type="PANTHER" id="PTHR43581">
    <property type="entry name" value="ATP/GTP PHOSPHATASE"/>
    <property type="match status" value="1"/>
</dbReference>
<dbReference type="GO" id="GO:0016887">
    <property type="term" value="F:ATP hydrolysis activity"/>
    <property type="evidence" value="ECO:0007669"/>
    <property type="project" value="InterPro"/>
</dbReference>
<evidence type="ECO:0000313" key="3">
    <source>
        <dbReference type="Proteomes" id="UP000199492"/>
    </source>
</evidence>
<dbReference type="STRING" id="262004.SAMN04489796_105212"/>
<name>A0A1G8GH46_9FLAO</name>
<dbReference type="SUPFAM" id="SSF52540">
    <property type="entry name" value="P-loop containing nucleoside triphosphate hydrolases"/>
    <property type="match status" value="1"/>
</dbReference>
<reference evidence="3" key="1">
    <citation type="submission" date="2016-10" db="EMBL/GenBank/DDBJ databases">
        <authorList>
            <person name="Varghese N."/>
            <person name="Submissions S."/>
        </authorList>
    </citation>
    <scope>NUCLEOTIDE SEQUENCE [LARGE SCALE GENOMIC DNA]</scope>
    <source>
        <strain evidence="3">DSM 15363</strain>
    </source>
</reference>
<dbReference type="OrthoDB" id="9792800at2"/>
<dbReference type="GO" id="GO:0005524">
    <property type="term" value="F:ATP binding"/>
    <property type="evidence" value="ECO:0007669"/>
    <property type="project" value="InterPro"/>
</dbReference>
<evidence type="ECO:0000313" key="2">
    <source>
        <dbReference type="EMBL" id="SDH93694.1"/>
    </source>
</evidence>
<dbReference type="AlphaFoldDB" id="A0A1G8GH46"/>
<dbReference type="InterPro" id="IPR003959">
    <property type="entry name" value="ATPase_AAA_core"/>
</dbReference>
<dbReference type="PANTHER" id="PTHR43581:SF2">
    <property type="entry name" value="EXCINUCLEASE ATPASE SUBUNIT"/>
    <property type="match status" value="1"/>
</dbReference>
<dbReference type="InterPro" id="IPR051396">
    <property type="entry name" value="Bact_Antivir_Def_Nuclease"/>
</dbReference>
<dbReference type="InterPro" id="IPR003593">
    <property type="entry name" value="AAA+_ATPase"/>
</dbReference>
<keyword evidence="3" id="KW-1185">Reference proteome</keyword>
<dbReference type="SMART" id="SM00382">
    <property type="entry name" value="AAA"/>
    <property type="match status" value="1"/>
</dbReference>
<dbReference type="Proteomes" id="UP000199492">
    <property type="component" value="Unassembled WGS sequence"/>
</dbReference>
<dbReference type="Pfam" id="PF13304">
    <property type="entry name" value="AAA_21"/>
    <property type="match status" value="1"/>
</dbReference>